<evidence type="ECO:0000256" key="5">
    <source>
        <dbReference type="ARBA" id="ARBA00023242"/>
    </source>
</evidence>
<dbReference type="PANTHER" id="PTHR23168">
    <property type="entry name" value="MITOTIC SPINDLE ASSEMBLY CHECKPOINT PROTEIN MAD1 MITOTIC ARREST DEFICIENT-LIKE PROTEIN 1"/>
    <property type="match status" value="1"/>
</dbReference>
<reference evidence="8" key="1">
    <citation type="journal article" date="2023" name="Nat. Commun.">
        <title>Diploid and tetraploid genomes of Acorus and the evolution of monocots.</title>
        <authorList>
            <person name="Ma L."/>
            <person name="Liu K.W."/>
            <person name="Li Z."/>
            <person name="Hsiao Y.Y."/>
            <person name="Qi Y."/>
            <person name="Fu T."/>
            <person name="Tang G.D."/>
            <person name="Zhang D."/>
            <person name="Sun W.H."/>
            <person name="Liu D.K."/>
            <person name="Li Y."/>
            <person name="Chen G.Z."/>
            <person name="Liu X.D."/>
            <person name="Liao X.Y."/>
            <person name="Jiang Y.T."/>
            <person name="Yu X."/>
            <person name="Hao Y."/>
            <person name="Huang J."/>
            <person name="Zhao X.W."/>
            <person name="Ke S."/>
            <person name="Chen Y.Y."/>
            <person name="Wu W.L."/>
            <person name="Hsu J.L."/>
            <person name="Lin Y.F."/>
            <person name="Huang M.D."/>
            <person name="Li C.Y."/>
            <person name="Huang L."/>
            <person name="Wang Z.W."/>
            <person name="Zhao X."/>
            <person name="Zhong W.Y."/>
            <person name="Peng D.H."/>
            <person name="Ahmad S."/>
            <person name="Lan S."/>
            <person name="Zhang J.S."/>
            <person name="Tsai W.C."/>
            <person name="Van de Peer Y."/>
            <person name="Liu Z.J."/>
        </authorList>
    </citation>
    <scope>NUCLEOTIDE SEQUENCE</scope>
    <source>
        <strain evidence="8">CP</strain>
    </source>
</reference>
<protein>
    <submittedName>
        <fullName evidence="8">Uncharacterized protein</fullName>
    </submittedName>
</protein>
<evidence type="ECO:0000313" key="8">
    <source>
        <dbReference type="EMBL" id="KAK1310937.1"/>
    </source>
</evidence>
<evidence type="ECO:0000256" key="7">
    <source>
        <dbReference type="SAM" id="Coils"/>
    </source>
</evidence>
<dbReference type="GO" id="GO:0000776">
    <property type="term" value="C:kinetochore"/>
    <property type="evidence" value="ECO:0007669"/>
    <property type="project" value="TreeGrafter"/>
</dbReference>
<evidence type="ECO:0000313" key="9">
    <source>
        <dbReference type="Proteomes" id="UP001180020"/>
    </source>
</evidence>
<dbReference type="GO" id="GO:0051301">
    <property type="term" value="P:cell division"/>
    <property type="evidence" value="ECO:0007669"/>
    <property type="project" value="UniProtKB-KW"/>
</dbReference>
<dbReference type="GO" id="GO:0051315">
    <property type="term" value="P:attachment of mitotic spindle microtubules to kinetochore"/>
    <property type="evidence" value="ECO:0007669"/>
    <property type="project" value="TreeGrafter"/>
</dbReference>
<evidence type="ECO:0000256" key="6">
    <source>
        <dbReference type="ARBA" id="ARBA00023306"/>
    </source>
</evidence>
<feature type="coiled-coil region" evidence="7">
    <location>
        <begin position="145"/>
        <end position="179"/>
    </location>
</feature>
<organism evidence="8 9">
    <name type="scientific">Acorus calamus</name>
    <name type="common">Sweet flag</name>
    <dbReference type="NCBI Taxonomy" id="4465"/>
    <lineage>
        <taxon>Eukaryota</taxon>
        <taxon>Viridiplantae</taxon>
        <taxon>Streptophyta</taxon>
        <taxon>Embryophyta</taxon>
        <taxon>Tracheophyta</taxon>
        <taxon>Spermatophyta</taxon>
        <taxon>Magnoliopsida</taxon>
        <taxon>Liliopsida</taxon>
        <taxon>Acoraceae</taxon>
        <taxon>Acorus</taxon>
    </lineage>
</organism>
<keyword evidence="9" id="KW-1185">Reference proteome</keyword>
<evidence type="ECO:0000256" key="2">
    <source>
        <dbReference type="ARBA" id="ARBA00008029"/>
    </source>
</evidence>
<sequence length="256" mass="29510">MANVTGVGVDERGFENQNVPMLDLEIRMQQVLRLLQPQRINSRDAVCHIRGIEVIENMMKVGELTARLKELEVGLEAAELAKQHAETEPALSKQKAEELNVEVKRLEMMLSSVTGERDRLCKDVLTLNKHKTGEAQSETTNEILIKELESSLTRKESMIRELESSLHEQKEVINHQRGELSIFHEKINIESKRVKSLEWEADRLWSEISLLESKINEYASQREKLQQIEIFIQKMNSIPAFMANLTMESFNKRTLS</sequence>
<dbReference type="Gene3D" id="3.30.457.60">
    <property type="match status" value="1"/>
</dbReference>
<dbReference type="GO" id="GO:0007094">
    <property type="term" value="P:mitotic spindle assembly checkpoint signaling"/>
    <property type="evidence" value="ECO:0007669"/>
    <property type="project" value="InterPro"/>
</dbReference>
<keyword evidence="5" id="KW-0539">Nucleus</keyword>
<dbReference type="EMBL" id="JAUJYO010000008">
    <property type="protein sequence ID" value="KAK1310937.1"/>
    <property type="molecule type" value="Genomic_DNA"/>
</dbReference>
<keyword evidence="4" id="KW-0498">Mitosis</keyword>
<gene>
    <name evidence="8" type="ORF">QJS10_CPA08g01224</name>
</gene>
<dbReference type="GO" id="GO:0072686">
    <property type="term" value="C:mitotic spindle"/>
    <property type="evidence" value="ECO:0007669"/>
    <property type="project" value="TreeGrafter"/>
</dbReference>
<dbReference type="GO" id="GO:0005635">
    <property type="term" value="C:nuclear envelope"/>
    <property type="evidence" value="ECO:0007669"/>
    <property type="project" value="TreeGrafter"/>
</dbReference>
<reference evidence="8" key="2">
    <citation type="submission" date="2023-06" db="EMBL/GenBank/DDBJ databases">
        <authorList>
            <person name="Ma L."/>
            <person name="Liu K.-W."/>
            <person name="Li Z."/>
            <person name="Hsiao Y.-Y."/>
            <person name="Qi Y."/>
            <person name="Fu T."/>
            <person name="Tang G."/>
            <person name="Zhang D."/>
            <person name="Sun W.-H."/>
            <person name="Liu D.-K."/>
            <person name="Li Y."/>
            <person name="Chen G.-Z."/>
            <person name="Liu X.-D."/>
            <person name="Liao X.-Y."/>
            <person name="Jiang Y.-T."/>
            <person name="Yu X."/>
            <person name="Hao Y."/>
            <person name="Huang J."/>
            <person name="Zhao X.-W."/>
            <person name="Ke S."/>
            <person name="Chen Y.-Y."/>
            <person name="Wu W.-L."/>
            <person name="Hsu J.-L."/>
            <person name="Lin Y.-F."/>
            <person name="Huang M.-D."/>
            <person name="Li C.-Y."/>
            <person name="Huang L."/>
            <person name="Wang Z.-W."/>
            <person name="Zhao X."/>
            <person name="Zhong W.-Y."/>
            <person name="Peng D.-H."/>
            <person name="Ahmad S."/>
            <person name="Lan S."/>
            <person name="Zhang J.-S."/>
            <person name="Tsai W.-C."/>
            <person name="Van De Peer Y."/>
            <person name="Liu Z.-J."/>
        </authorList>
    </citation>
    <scope>NUCLEOTIDE SEQUENCE</scope>
    <source>
        <strain evidence="8">CP</strain>
        <tissue evidence="8">Leaves</tissue>
    </source>
</reference>
<dbReference type="Proteomes" id="UP001180020">
    <property type="component" value="Unassembled WGS sequence"/>
</dbReference>
<name>A0AAV9EC32_ACOCL</name>
<evidence type="ECO:0000256" key="1">
    <source>
        <dbReference type="ARBA" id="ARBA00004123"/>
    </source>
</evidence>
<accession>A0AAV9EC32</accession>
<keyword evidence="7" id="KW-0175">Coiled coil</keyword>
<evidence type="ECO:0000256" key="4">
    <source>
        <dbReference type="ARBA" id="ARBA00022776"/>
    </source>
</evidence>
<dbReference type="InterPro" id="IPR008672">
    <property type="entry name" value="Mad1"/>
</dbReference>
<keyword evidence="6" id="KW-0131">Cell cycle</keyword>
<comment type="subcellular location">
    <subcellularLocation>
        <location evidence="1">Nucleus</location>
    </subcellularLocation>
</comment>
<evidence type="ECO:0000256" key="3">
    <source>
        <dbReference type="ARBA" id="ARBA00022618"/>
    </source>
</evidence>
<keyword evidence="3" id="KW-0132">Cell division</keyword>
<comment type="similarity">
    <text evidence="2">Belongs to the MAD1 family.</text>
</comment>
<feature type="coiled-coil region" evidence="7">
    <location>
        <begin position="61"/>
        <end position="116"/>
    </location>
</feature>
<comment type="caution">
    <text evidence="8">The sequence shown here is derived from an EMBL/GenBank/DDBJ whole genome shotgun (WGS) entry which is preliminary data.</text>
</comment>
<dbReference type="AlphaFoldDB" id="A0AAV9EC32"/>
<dbReference type="PANTHER" id="PTHR23168:SF0">
    <property type="entry name" value="MITOTIC SPINDLE ASSEMBLY CHECKPOINT PROTEIN MAD1"/>
    <property type="match status" value="1"/>
</dbReference>
<proteinExistence type="inferred from homology"/>